<dbReference type="RefSeq" id="WP_408624630.1">
    <property type="nucleotide sequence ID" value="NZ_JBEQCT010000008.1"/>
</dbReference>
<keyword evidence="2" id="KW-1185">Reference proteome</keyword>
<evidence type="ECO:0000313" key="1">
    <source>
        <dbReference type="EMBL" id="MFM2486335.1"/>
    </source>
</evidence>
<dbReference type="Gene3D" id="3.40.50.1820">
    <property type="entry name" value="alpha/beta hydrolase"/>
    <property type="match status" value="1"/>
</dbReference>
<comment type="caution">
    <text evidence="1">The sequence shown here is derived from an EMBL/GenBank/DDBJ whole genome shotgun (WGS) entry which is preliminary data.</text>
</comment>
<organism evidence="1 2">
    <name type="scientific">Celerinatantimonas yamalensis</name>
    <dbReference type="NCBI Taxonomy" id="559956"/>
    <lineage>
        <taxon>Bacteria</taxon>
        <taxon>Pseudomonadati</taxon>
        <taxon>Pseudomonadota</taxon>
        <taxon>Gammaproteobacteria</taxon>
        <taxon>Celerinatantimonadaceae</taxon>
        <taxon>Celerinatantimonas</taxon>
    </lineage>
</organism>
<dbReference type="GO" id="GO:0016787">
    <property type="term" value="F:hydrolase activity"/>
    <property type="evidence" value="ECO:0007669"/>
    <property type="project" value="UniProtKB-KW"/>
</dbReference>
<evidence type="ECO:0000313" key="2">
    <source>
        <dbReference type="Proteomes" id="UP001629953"/>
    </source>
</evidence>
<dbReference type="Pfam" id="PF06500">
    <property type="entry name" value="FrsA-like"/>
    <property type="match status" value="1"/>
</dbReference>
<keyword evidence="1" id="KW-0378">Hydrolase</keyword>
<dbReference type="Proteomes" id="UP001629953">
    <property type="component" value="Unassembled WGS sequence"/>
</dbReference>
<accession>A0ABW9G9G6</accession>
<sequence>MATRSEQLFTRQPAVTETSLSANSAAAQNAPWQQNGLVHQGKQYQQWYRLISRSWWAALGIHPIDASDILAKIAISDAPRTSKLLDTVQGYRLGCWSYEWLRYAVQQASFDRPLIAAMAANVAAYPHFLTDPLVAQAHTLYDHYYRQAMACSPSIAKFECLSVTIEGKTAQGWLHIPRDNEVVPLVVACSDWSQLGCDWWPLYERYLAPAGIALLTISFAGGRGVSAFKWQQHDHALYQQLLEAAQQHPSINTHKIALLGYRFSVPTVVKLAQLNPQSVRTMICLEPVIDRFFVDHTLQHQVPQMIRDGLACFLRSNSVHWDDISDQLKPFSIKTQGLLRRGSWPGDLLSISHKQSLFADIDEIKRLVQVADNGQCIELKGADLSDQLMKVMEKCGCWLQKQLSYE</sequence>
<gene>
    <name evidence="1" type="ORF">ABUE30_14925</name>
</gene>
<dbReference type="InterPro" id="IPR010520">
    <property type="entry name" value="FrsA-like"/>
</dbReference>
<protein>
    <submittedName>
        <fullName evidence="1">Alpha/beta hydrolase</fullName>
    </submittedName>
</protein>
<reference evidence="1 2" key="1">
    <citation type="journal article" date="2013" name="Int. J. Syst. Evol. Microbiol.">
        <title>Celerinatantimonas yamalensis sp. nov., a cold-adapted diazotrophic bacterium from a cold permafrost brine.</title>
        <authorList>
            <person name="Shcherbakova V."/>
            <person name="Chuvilskaya N."/>
            <person name="Rivkina E."/>
            <person name="Demidov N."/>
            <person name="Uchaeva V."/>
            <person name="Suetin S."/>
            <person name="Suzina N."/>
            <person name="Gilichinsky D."/>
        </authorList>
    </citation>
    <scope>NUCLEOTIDE SEQUENCE [LARGE SCALE GENOMIC DNA]</scope>
    <source>
        <strain evidence="1 2">C7</strain>
    </source>
</reference>
<dbReference type="SUPFAM" id="SSF53474">
    <property type="entry name" value="alpha/beta-Hydrolases"/>
    <property type="match status" value="1"/>
</dbReference>
<name>A0ABW9G9G6_9GAMM</name>
<proteinExistence type="predicted"/>
<dbReference type="InterPro" id="IPR029058">
    <property type="entry name" value="AB_hydrolase_fold"/>
</dbReference>
<dbReference type="EMBL" id="JBEQCT010000008">
    <property type="protein sequence ID" value="MFM2486335.1"/>
    <property type="molecule type" value="Genomic_DNA"/>
</dbReference>